<evidence type="ECO:0000313" key="2">
    <source>
        <dbReference type="Proteomes" id="UP000253562"/>
    </source>
</evidence>
<dbReference type="AlphaFoldDB" id="A0A368KTP7"/>
<protein>
    <submittedName>
        <fullName evidence="1">Uncharacterized protein</fullName>
    </submittedName>
</protein>
<name>A0A368KTP7_9BACT</name>
<gene>
    <name evidence="1" type="ORF">DTL42_09385</name>
</gene>
<reference evidence="1 2" key="1">
    <citation type="submission" date="2018-07" db="EMBL/GenBank/DDBJ databases">
        <title>Comparative genomes isolates from brazilian mangrove.</title>
        <authorList>
            <person name="De Araujo J.E."/>
            <person name="Taketani R.G."/>
            <person name="Silva M.C.P."/>
            <person name="Lourenco M.V."/>
            <person name="Oliveira V.M."/>
            <person name="Andreote F.D."/>
        </authorList>
    </citation>
    <scope>NUCLEOTIDE SEQUENCE [LARGE SCALE GENOMIC DNA]</scope>
    <source>
        <strain evidence="1 2">HEX PRIS-MGV</strain>
    </source>
</reference>
<dbReference type="EMBL" id="QPEX01000011">
    <property type="protein sequence ID" value="RCS53015.1"/>
    <property type="molecule type" value="Genomic_DNA"/>
</dbReference>
<dbReference type="RefSeq" id="WP_114368439.1">
    <property type="nucleotide sequence ID" value="NZ_QPEX01000011.1"/>
</dbReference>
<organism evidence="1 2">
    <name type="scientific">Bremerella cremea</name>
    <dbReference type="NCBI Taxonomy" id="1031537"/>
    <lineage>
        <taxon>Bacteria</taxon>
        <taxon>Pseudomonadati</taxon>
        <taxon>Planctomycetota</taxon>
        <taxon>Planctomycetia</taxon>
        <taxon>Pirellulales</taxon>
        <taxon>Pirellulaceae</taxon>
        <taxon>Bremerella</taxon>
    </lineage>
</organism>
<comment type="caution">
    <text evidence="1">The sequence shown here is derived from an EMBL/GenBank/DDBJ whole genome shotgun (WGS) entry which is preliminary data.</text>
</comment>
<dbReference type="Proteomes" id="UP000253562">
    <property type="component" value="Unassembled WGS sequence"/>
</dbReference>
<proteinExistence type="predicted"/>
<evidence type="ECO:0000313" key="1">
    <source>
        <dbReference type="EMBL" id="RCS53015.1"/>
    </source>
</evidence>
<dbReference type="OrthoDB" id="291351at2"/>
<accession>A0A368KTP7</accession>
<sequence>MSTNTPSRFRLPGPVFVSAGILLVLALLVPLPWVSWGSEVDIHSGQVRRSVWVIGMLVSRRVEETWVSTATSPLGEPEWRYAVTDGWWGGGHPHWQYHSAVHQIESVEKLWEEFPRDDAACQEAAEEILKRWQTGDDTEAVKYVMALLNRDSEASTMRQEDLSNSNADTP</sequence>